<evidence type="ECO:0000313" key="2">
    <source>
        <dbReference type="Proteomes" id="UP000325081"/>
    </source>
</evidence>
<protein>
    <submittedName>
        <fullName evidence="1">Pentatricopeptide repeat-containing family protein</fullName>
    </submittedName>
</protein>
<sequence length="110" mass="12337">MPHADPQRLRHLSQRGRFADALSLHRQPLGWGLGTSSHHVRLVFNPQGLGPNFVKMGRPTTHKHVLKIELCGAIFVQMALVDFYSKLRDRGVLKFLLTATLDKSTSLIGE</sequence>
<accession>A0A5A7R4B1</accession>
<dbReference type="EMBL" id="BKCP01010403">
    <property type="protein sequence ID" value="GER52613.1"/>
    <property type="molecule type" value="Genomic_DNA"/>
</dbReference>
<dbReference type="Proteomes" id="UP000325081">
    <property type="component" value="Unassembled WGS sequence"/>
</dbReference>
<proteinExistence type="predicted"/>
<evidence type="ECO:0000313" key="1">
    <source>
        <dbReference type="EMBL" id="GER52613.1"/>
    </source>
</evidence>
<gene>
    <name evidence="1" type="ORF">STAS_30071</name>
</gene>
<dbReference type="AlphaFoldDB" id="A0A5A7R4B1"/>
<name>A0A5A7R4B1_STRAF</name>
<reference evidence="2" key="1">
    <citation type="journal article" date="2019" name="Curr. Biol.">
        <title>Genome Sequence of Striga asiatica Provides Insight into the Evolution of Plant Parasitism.</title>
        <authorList>
            <person name="Yoshida S."/>
            <person name="Kim S."/>
            <person name="Wafula E.K."/>
            <person name="Tanskanen J."/>
            <person name="Kim Y.M."/>
            <person name="Honaas L."/>
            <person name="Yang Z."/>
            <person name="Spallek T."/>
            <person name="Conn C.E."/>
            <person name="Ichihashi Y."/>
            <person name="Cheong K."/>
            <person name="Cui S."/>
            <person name="Der J.P."/>
            <person name="Gundlach H."/>
            <person name="Jiao Y."/>
            <person name="Hori C."/>
            <person name="Ishida J.K."/>
            <person name="Kasahara H."/>
            <person name="Kiba T."/>
            <person name="Kim M.S."/>
            <person name="Koo N."/>
            <person name="Laohavisit A."/>
            <person name="Lee Y.H."/>
            <person name="Lumba S."/>
            <person name="McCourt P."/>
            <person name="Mortimer J.C."/>
            <person name="Mutuku J.M."/>
            <person name="Nomura T."/>
            <person name="Sasaki-Sekimoto Y."/>
            <person name="Seto Y."/>
            <person name="Wang Y."/>
            <person name="Wakatake T."/>
            <person name="Sakakibara H."/>
            <person name="Demura T."/>
            <person name="Yamaguchi S."/>
            <person name="Yoneyama K."/>
            <person name="Manabe R.I."/>
            <person name="Nelson D.C."/>
            <person name="Schulman A.H."/>
            <person name="Timko M.P."/>
            <person name="dePamphilis C.W."/>
            <person name="Choi D."/>
            <person name="Shirasu K."/>
        </authorList>
    </citation>
    <scope>NUCLEOTIDE SEQUENCE [LARGE SCALE GENOMIC DNA]</scope>
    <source>
        <strain evidence="2">cv. UVA1</strain>
    </source>
</reference>
<comment type="caution">
    <text evidence="1">The sequence shown here is derived from an EMBL/GenBank/DDBJ whole genome shotgun (WGS) entry which is preliminary data.</text>
</comment>
<keyword evidence="2" id="KW-1185">Reference proteome</keyword>
<organism evidence="1 2">
    <name type="scientific">Striga asiatica</name>
    <name type="common">Asiatic witchweed</name>
    <name type="synonym">Buchnera asiatica</name>
    <dbReference type="NCBI Taxonomy" id="4170"/>
    <lineage>
        <taxon>Eukaryota</taxon>
        <taxon>Viridiplantae</taxon>
        <taxon>Streptophyta</taxon>
        <taxon>Embryophyta</taxon>
        <taxon>Tracheophyta</taxon>
        <taxon>Spermatophyta</taxon>
        <taxon>Magnoliopsida</taxon>
        <taxon>eudicotyledons</taxon>
        <taxon>Gunneridae</taxon>
        <taxon>Pentapetalae</taxon>
        <taxon>asterids</taxon>
        <taxon>lamiids</taxon>
        <taxon>Lamiales</taxon>
        <taxon>Orobanchaceae</taxon>
        <taxon>Buchnereae</taxon>
        <taxon>Striga</taxon>
    </lineage>
</organism>